<reference evidence="1" key="1">
    <citation type="journal article" date="2023" name="Int. J. Mol. Sci.">
        <title>Metagenomics Revealed a New Genus 'Candidatus Thiocaldithrix dubininis' gen. nov., sp. nov. and a New Species 'Candidatus Thiothrix putei' sp. nov. in the Family Thiotrichaceae, Some Members of Which Have Traits of Both Na+- and H+-Motive Energetics.</title>
        <authorList>
            <person name="Ravin N.V."/>
            <person name="Muntyan M.S."/>
            <person name="Smolyakov D.D."/>
            <person name="Rudenko T.S."/>
            <person name="Beletsky A.V."/>
            <person name="Mardanov A.V."/>
            <person name="Grabovich M.Y."/>
        </authorList>
    </citation>
    <scope>NUCLEOTIDE SEQUENCE</scope>
    <source>
        <strain evidence="1">GKL-01</strain>
    </source>
</reference>
<dbReference type="KEGG" id="tdu:QJT80_05475"/>
<name>A0AA95HBY7_9GAMM</name>
<reference evidence="1" key="2">
    <citation type="submission" date="2023-04" db="EMBL/GenBank/DDBJ databases">
        <authorList>
            <person name="Beletskiy A.V."/>
            <person name="Mardanov A.V."/>
            <person name="Ravin N.V."/>
        </authorList>
    </citation>
    <scope>NUCLEOTIDE SEQUENCE</scope>
    <source>
        <strain evidence="1">GKL-01</strain>
    </source>
</reference>
<dbReference type="EMBL" id="CP124755">
    <property type="protein sequence ID" value="WGZ91931.1"/>
    <property type="molecule type" value="Genomic_DNA"/>
</dbReference>
<protein>
    <submittedName>
        <fullName evidence="1">Uncharacterized protein</fullName>
    </submittedName>
</protein>
<sequence length="97" mass="10444">MCTTPVMSASNIGDPAPNVTLVATLNNGPAMRGVNWSVYRLETNGSRVFVKGLTRHSASIALPSGRYQAEARLGTVMRTRTFEVSTRTSNDIVVAMD</sequence>
<evidence type="ECO:0000313" key="1">
    <source>
        <dbReference type="EMBL" id="WGZ91931.1"/>
    </source>
</evidence>
<organism evidence="1">
    <name type="scientific">Candidatus Thiocaldithrix dubininis</name>
    <dbReference type="NCBI Taxonomy" id="3080823"/>
    <lineage>
        <taxon>Bacteria</taxon>
        <taxon>Pseudomonadati</taxon>
        <taxon>Pseudomonadota</taxon>
        <taxon>Gammaproteobacteria</taxon>
        <taxon>Thiotrichales</taxon>
        <taxon>Thiotrichaceae</taxon>
        <taxon>Candidatus Thiocaldithrix</taxon>
    </lineage>
</organism>
<dbReference type="AlphaFoldDB" id="A0AA95HBY7"/>
<accession>A0AA95HBY7</accession>
<proteinExistence type="predicted"/>
<dbReference type="Proteomes" id="UP001300672">
    <property type="component" value="Chromosome"/>
</dbReference>
<gene>
    <name evidence="1" type="ORF">QJT80_05475</name>
</gene>